<protein>
    <recommendedName>
        <fullName evidence="2">Protein kinase domain-containing protein</fullName>
    </recommendedName>
</protein>
<reference evidence="3 4" key="1">
    <citation type="submission" date="2017-11" db="EMBL/GenBank/DDBJ databases">
        <title>The genome of Rhizophagus clarus HR1 reveals common genetic basis of auxotrophy among arbuscular mycorrhizal fungi.</title>
        <authorList>
            <person name="Kobayashi Y."/>
        </authorList>
    </citation>
    <scope>NUCLEOTIDE SEQUENCE [LARGE SCALE GENOMIC DNA]</scope>
    <source>
        <strain evidence="3 4">HR1</strain>
    </source>
</reference>
<sequence>MDSIREDIVFAAYHRACALIDYNIQDTTDKQFDFLRRTVLADKSLTKDEKSYAIKILNKDFDYYKILKNEGTKRICEICHDECLATLYCEHCVRNYLKSNFSNWTSGNNDIDNLIQQCQMETFAPDRIVEWIPYNKLQNIKYLTKGGCSEIYGAYWIDGRYYEWDSKEKQLKRCGGHNVVLKKLENVESANRSWFDESKFHLSISNKHADIVKCYGLTKNPLDENYMLVLFKLRNNLREYLQQNHNKLTWEKRIQIINDIVFAVSKIHSENAIHRDLHSGNILLYKTSIRISDLGFCGPADKPLNSIYGNLPYIAPEVISGKRTSFASDIYSIGMLMWEISSGQPPFINFENDYELALRIINGMRPKIIPGTPLEYKKLMVQCWDADPTKRPDISTLIKNIIKINRLNYQNESNRHKRDKSIIKKLLGKIGLSKSGTNIISKTNEINIFETYSDSTSRLFTSKLYQFKNPPEPKNATEVEDFDNESNNNTSKSSDMLKDDSKILSKILENMQINSNNVSYKEETTIQQVKKHNIDDIDDDEMYDTSNFHSEEQDEFEIPNDGF</sequence>
<feature type="compositionally biased region" description="Acidic residues" evidence="1">
    <location>
        <begin position="552"/>
        <end position="563"/>
    </location>
</feature>
<dbReference type="InterPro" id="IPR001245">
    <property type="entry name" value="Ser-Thr/Tyr_kinase_cat_dom"/>
</dbReference>
<evidence type="ECO:0000259" key="2">
    <source>
        <dbReference type="PROSITE" id="PS50011"/>
    </source>
</evidence>
<evidence type="ECO:0000313" key="3">
    <source>
        <dbReference type="EMBL" id="GBC06866.1"/>
    </source>
</evidence>
<dbReference type="GO" id="GO:0004674">
    <property type="term" value="F:protein serine/threonine kinase activity"/>
    <property type="evidence" value="ECO:0007669"/>
    <property type="project" value="TreeGrafter"/>
</dbReference>
<dbReference type="PRINTS" id="PR00109">
    <property type="entry name" value="TYRKINASE"/>
</dbReference>
<feature type="region of interest" description="Disordered" evidence="1">
    <location>
        <begin position="469"/>
        <end position="497"/>
    </location>
</feature>
<dbReference type="SUPFAM" id="SSF56112">
    <property type="entry name" value="Protein kinase-like (PK-like)"/>
    <property type="match status" value="1"/>
</dbReference>
<dbReference type="Proteomes" id="UP000247702">
    <property type="component" value="Unassembled WGS sequence"/>
</dbReference>
<dbReference type="PROSITE" id="PS50011">
    <property type="entry name" value="PROTEIN_KINASE_DOM"/>
    <property type="match status" value="1"/>
</dbReference>
<organism evidence="3 4">
    <name type="scientific">Rhizophagus clarus</name>
    <dbReference type="NCBI Taxonomy" id="94130"/>
    <lineage>
        <taxon>Eukaryota</taxon>
        <taxon>Fungi</taxon>
        <taxon>Fungi incertae sedis</taxon>
        <taxon>Mucoromycota</taxon>
        <taxon>Glomeromycotina</taxon>
        <taxon>Glomeromycetes</taxon>
        <taxon>Glomerales</taxon>
        <taxon>Glomeraceae</taxon>
        <taxon>Rhizophagus</taxon>
    </lineage>
</organism>
<dbReference type="Gene3D" id="1.10.510.10">
    <property type="entry name" value="Transferase(Phosphotransferase) domain 1"/>
    <property type="match status" value="1"/>
</dbReference>
<evidence type="ECO:0000313" key="4">
    <source>
        <dbReference type="Proteomes" id="UP000247702"/>
    </source>
</evidence>
<feature type="domain" description="Protein kinase" evidence="2">
    <location>
        <begin position="137"/>
        <end position="404"/>
    </location>
</feature>
<evidence type="ECO:0000256" key="1">
    <source>
        <dbReference type="SAM" id="MobiDB-lite"/>
    </source>
</evidence>
<accession>A0A2Z6RUZ5</accession>
<feature type="region of interest" description="Disordered" evidence="1">
    <location>
        <begin position="536"/>
        <end position="563"/>
    </location>
</feature>
<dbReference type="InterPro" id="IPR051681">
    <property type="entry name" value="Ser/Thr_Kinases-Pseudokinases"/>
</dbReference>
<dbReference type="InterPro" id="IPR000719">
    <property type="entry name" value="Prot_kinase_dom"/>
</dbReference>
<gene>
    <name evidence="3" type="ORF">RclHR1_07100002</name>
</gene>
<dbReference type="GO" id="GO:0005524">
    <property type="term" value="F:ATP binding"/>
    <property type="evidence" value="ECO:0007669"/>
    <property type="project" value="InterPro"/>
</dbReference>
<dbReference type="InterPro" id="IPR011009">
    <property type="entry name" value="Kinase-like_dom_sf"/>
</dbReference>
<comment type="caution">
    <text evidence="3">The sequence shown here is derived from an EMBL/GenBank/DDBJ whole genome shotgun (WGS) entry which is preliminary data.</text>
</comment>
<proteinExistence type="predicted"/>
<dbReference type="EMBL" id="BEXD01004105">
    <property type="protein sequence ID" value="GBC06866.1"/>
    <property type="molecule type" value="Genomic_DNA"/>
</dbReference>
<keyword evidence="4" id="KW-1185">Reference proteome</keyword>
<name>A0A2Z6RUZ5_9GLOM</name>
<dbReference type="PANTHER" id="PTHR44329">
    <property type="entry name" value="SERINE/THREONINE-PROTEIN KINASE TNNI3K-RELATED"/>
    <property type="match status" value="1"/>
</dbReference>
<dbReference type="AlphaFoldDB" id="A0A2Z6RUZ5"/>
<dbReference type="Pfam" id="PF07714">
    <property type="entry name" value="PK_Tyr_Ser-Thr"/>
    <property type="match status" value="1"/>
</dbReference>